<evidence type="ECO:0000313" key="3">
    <source>
        <dbReference type="Proteomes" id="UP001203342"/>
    </source>
</evidence>
<gene>
    <name evidence="2" type="ORF">NAT47_06935</name>
</gene>
<feature type="chain" id="PRO_5047018071" description="DUF4843 domain-containing protein" evidence="1">
    <location>
        <begin position="21"/>
        <end position="148"/>
    </location>
</feature>
<reference evidence="2 3" key="1">
    <citation type="submission" date="2022-05" db="EMBL/GenBank/DDBJ databases">
        <title>Flavobacterium sp., isolated from activated sludge.</title>
        <authorList>
            <person name="Ran Q."/>
        </authorList>
    </citation>
    <scope>NUCLEOTIDE SEQUENCE [LARGE SCALE GENOMIC DNA]</scope>
    <source>
        <strain evidence="2 3">HXWNR69</strain>
    </source>
</reference>
<name>A0ABT0THT7_9FLAO</name>
<accession>A0ABT0THT7</accession>
<feature type="signal peptide" evidence="1">
    <location>
        <begin position="1"/>
        <end position="20"/>
    </location>
</feature>
<sequence>MKNVLILFCLAISISLTSCNDGCDEGNQPTPASFFIEIIDATSGENVFQNGTYTAQQVVVEDANEVAISIRFIENLNVIQVFPPVSNLSGNTLLVKLNNTTTSQTDEISVTYDVSALAGECFTTYNIENILFPNNLSEWVENIHVVKL</sequence>
<proteinExistence type="predicted"/>
<comment type="caution">
    <text evidence="2">The sequence shown here is derived from an EMBL/GenBank/DDBJ whole genome shotgun (WGS) entry which is preliminary data.</text>
</comment>
<keyword evidence="3" id="KW-1185">Reference proteome</keyword>
<protein>
    <recommendedName>
        <fullName evidence="4">DUF4843 domain-containing protein</fullName>
    </recommendedName>
</protein>
<organism evidence="2 3">
    <name type="scientific">Flavobacterium fragile</name>
    <dbReference type="NCBI Taxonomy" id="2949085"/>
    <lineage>
        <taxon>Bacteria</taxon>
        <taxon>Pseudomonadati</taxon>
        <taxon>Bacteroidota</taxon>
        <taxon>Flavobacteriia</taxon>
        <taxon>Flavobacteriales</taxon>
        <taxon>Flavobacteriaceae</taxon>
        <taxon>Flavobacterium</taxon>
    </lineage>
</organism>
<dbReference type="EMBL" id="JAMLJN010000004">
    <property type="protein sequence ID" value="MCL9770146.1"/>
    <property type="molecule type" value="Genomic_DNA"/>
</dbReference>
<evidence type="ECO:0000313" key="2">
    <source>
        <dbReference type="EMBL" id="MCL9770146.1"/>
    </source>
</evidence>
<keyword evidence="1" id="KW-0732">Signal</keyword>
<dbReference type="RefSeq" id="WP_250581635.1">
    <property type="nucleotide sequence ID" value="NZ_JAMLJN010000004.1"/>
</dbReference>
<evidence type="ECO:0000256" key="1">
    <source>
        <dbReference type="SAM" id="SignalP"/>
    </source>
</evidence>
<dbReference type="Proteomes" id="UP001203342">
    <property type="component" value="Unassembled WGS sequence"/>
</dbReference>
<evidence type="ECO:0008006" key="4">
    <source>
        <dbReference type="Google" id="ProtNLM"/>
    </source>
</evidence>
<dbReference type="PROSITE" id="PS51257">
    <property type="entry name" value="PROKAR_LIPOPROTEIN"/>
    <property type="match status" value="1"/>
</dbReference>